<evidence type="ECO:0000259" key="1">
    <source>
        <dbReference type="PROSITE" id="PS51186"/>
    </source>
</evidence>
<dbReference type="Proteomes" id="UP000075430">
    <property type="component" value="Unassembled WGS sequence"/>
</dbReference>
<sequence length="181" mass="20979">MFPSLETERLILREIEKDDAEQIFACFSNSDVTRYYGQELFESIEQAEKLAELFKHQFNEKRGIRWGIERKDAEGIIGTVGFHAWVPKHRRAQAGYEVHPEYWRNGYAFEAVSNVLSYGFEVMKLCRIGAVVFLDNAPSHKLLTKMGFQMEGVLRGYMHQDGMCHDTNVYSLLKENHPSLP</sequence>
<dbReference type="Gene3D" id="3.40.630.30">
    <property type="match status" value="1"/>
</dbReference>
<dbReference type="PROSITE" id="PS51186">
    <property type="entry name" value="GNAT"/>
    <property type="match status" value="1"/>
</dbReference>
<protein>
    <submittedName>
        <fullName evidence="2">Acetyltransferase</fullName>
    </submittedName>
</protein>
<dbReference type="STRING" id="1793963.AXI58_07960"/>
<dbReference type="PANTHER" id="PTHR43792:SF9">
    <property type="entry name" value="RIBOSOMAL-PROTEIN-ALANINE ACETYLTRANSFERASE"/>
    <property type="match status" value="1"/>
</dbReference>
<accession>A0A150FBT4</accession>
<feature type="domain" description="N-acetyltransferase" evidence="1">
    <location>
        <begin position="10"/>
        <end position="175"/>
    </location>
</feature>
<proteinExistence type="predicted"/>
<dbReference type="InterPro" id="IPR051531">
    <property type="entry name" value="N-acetyltransferase"/>
</dbReference>
<dbReference type="AlphaFoldDB" id="A0A150FBT4"/>
<dbReference type="PANTHER" id="PTHR43792">
    <property type="entry name" value="GNAT FAMILY, PUTATIVE (AFU_ORTHOLOGUE AFUA_3G00765)-RELATED-RELATED"/>
    <property type="match status" value="1"/>
</dbReference>
<dbReference type="SUPFAM" id="SSF55729">
    <property type="entry name" value="Acyl-CoA N-acyltransferases (Nat)"/>
    <property type="match status" value="1"/>
</dbReference>
<dbReference type="RefSeq" id="WP_061520290.1">
    <property type="nucleotide sequence ID" value="NZ_JARLZY010000002.1"/>
</dbReference>
<keyword evidence="3" id="KW-1185">Reference proteome</keyword>
<evidence type="ECO:0000313" key="2">
    <source>
        <dbReference type="EMBL" id="KXZ22794.1"/>
    </source>
</evidence>
<keyword evidence="2" id="KW-0808">Transferase</keyword>
<comment type="caution">
    <text evidence="2">The sequence shown here is derived from an EMBL/GenBank/DDBJ whole genome shotgun (WGS) entry which is preliminary data.</text>
</comment>
<dbReference type="GO" id="GO:0008999">
    <property type="term" value="F:protein-N-terminal-alanine acetyltransferase activity"/>
    <property type="evidence" value="ECO:0007669"/>
    <property type="project" value="TreeGrafter"/>
</dbReference>
<organism evidence="2 3">
    <name type="scientific">Bacillus nakamurai</name>
    <dbReference type="NCBI Taxonomy" id="1793963"/>
    <lineage>
        <taxon>Bacteria</taxon>
        <taxon>Bacillati</taxon>
        <taxon>Bacillota</taxon>
        <taxon>Bacilli</taxon>
        <taxon>Bacillales</taxon>
        <taxon>Bacillaceae</taxon>
        <taxon>Bacillus</taxon>
    </lineage>
</organism>
<evidence type="ECO:0000313" key="3">
    <source>
        <dbReference type="Proteomes" id="UP000075430"/>
    </source>
</evidence>
<dbReference type="EMBL" id="LSBA01000004">
    <property type="protein sequence ID" value="KXZ22794.1"/>
    <property type="molecule type" value="Genomic_DNA"/>
</dbReference>
<reference evidence="3" key="1">
    <citation type="submission" date="2016-02" db="EMBL/GenBank/DDBJ databases">
        <authorList>
            <person name="Dunlap C."/>
        </authorList>
    </citation>
    <scope>NUCLEOTIDE SEQUENCE [LARGE SCALE GENOMIC DNA]</scope>
    <source>
        <strain evidence="3">NRRL B-41092</strain>
    </source>
</reference>
<dbReference type="InterPro" id="IPR016181">
    <property type="entry name" value="Acyl_CoA_acyltransferase"/>
</dbReference>
<dbReference type="OrthoDB" id="9811523at2"/>
<dbReference type="InterPro" id="IPR000182">
    <property type="entry name" value="GNAT_dom"/>
</dbReference>
<dbReference type="GO" id="GO:0005737">
    <property type="term" value="C:cytoplasm"/>
    <property type="evidence" value="ECO:0007669"/>
    <property type="project" value="TreeGrafter"/>
</dbReference>
<gene>
    <name evidence="2" type="ORF">AXI58_07960</name>
</gene>
<dbReference type="Pfam" id="PF13302">
    <property type="entry name" value="Acetyltransf_3"/>
    <property type="match status" value="1"/>
</dbReference>
<name>A0A150FBT4_9BACI</name>